<proteinExistence type="predicted"/>
<reference evidence="3" key="1">
    <citation type="submission" date="2020-08" db="EMBL/GenBank/DDBJ databases">
        <authorList>
            <person name="Cejkova D."/>
            <person name="Kubasova T."/>
            <person name="Jahodarova E."/>
            <person name="Rychlik I."/>
        </authorList>
    </citation>
    <scope>NUCLEOTIDE SEQUENCE</scope>
    <source>
        <strain evidence="3">An582</strain>
    </source>
</reference>
<feature type="transmembrane region" description="Helical" evidence="1">
    <location>
        <begin position="239"/>
        <end position="265"/>
    </location>
</feature>
<dbReference type="Pfam" id="PF02517">
    <property type="entry name" value="Rce1-like"/>
    <property type="match status" value="1"/>
</dbReference>
<feature type="transmembrane region" description="Helical" evidence="1">
    <location>
        <begin position="194"/>
        <end position="219"/>
    </location>
</feature>
<keyword evidence="3" id="KW-0645">Protease</keyword>
<protein>
    <submittedName>
        <fullName evidence="3">CPBP family intramembrane metalloprotease</fullName>
    </submittedName>
</protein>
<dbReference type="PANTHER" id="PTHR43592:SF15">
    <property type="entry name" value="CAAX AMINO TERMINAL PROTEASE FAMILY PROTEIN"/>
    <property type="match status" value="1"/>
</dbReference>
<feature type="transmembrane region" description="Helical" evidence="1">
    <location>
        <begin position="78"/>
        <end position="98"/>
    </location>
</feature>
<dbReference type="GO" id="GO:0004175">
    <property type="term" value="F:endopeptidase activity"/>
    <property type="evidence" value="ECO:0007669"/>
    <property type="project" value="UniProtKB-ARBA"/>
</dbReference>
<dbReference type="GO" id="GO:0080120">
    <property type="term" value="P:CAAX-box protein maturation"/>
    <property type="evidence" value="ECO:0007669"/>
    <property type="project" value="UniProtKB-ARBA"/>
</dbReference>
<dbReference type="PANTHER" id="PTHR43592">
    <property type="entry name" value="CAAX AMINO TERMINAL PROTEASE"/>
    <property type="match status" value="1"/>
</dbReference>
<comment type="caution">
    <text evidence="3">The sequence shown here is derived from an EMBL/GenBank/DDBJ whole genome shotgun (WGS) entry which is preliminary data.</text>
</comment>
<feature type="transmembrane region" description="Helical" evidence="1">
    <location>
        <begin position="113"/>
        <end position="133"/>
    </location>
</feature>
<dbReference type="EMBL" id="JACJKS010000007">
    <property type="protein sequence ID" value="MBM6948303.1"/>
    <property type="molecule type" value="Genomic_DNA"/>
</dbReference>
<name>A0A938XB69_9CLOT</name>
<keyword evidence="3" id="KW-0482">Metalloprotease</keyword>
<evidence type="ECO:0000256" key="1">
    <source>
        <dbReference type="SAM" id="Phobius"/>
    </source>
</evidence>
<feature type="domain" description="CAAX prenyl protease 2/Lysostaphin resistance protein A-like" evidence="2">
    <location>
        <begin position="119"/>
        <end position="206"/>
    </location>
</feature>
<dbReference type="GO" id="GO:0008237">
    <property type="term" value="F:metallopeptidase activity"/>
    <property type="evidence" value="ECO:0007669"/>
    <property type="project" value="UniProtKB-KW"/>
</dbReference>
<keyword evidence="1" id="KW-0812">Transmembrane</keyword>
<dbReference type="AlphaFoldDB" id="A0A938XB69"/>
<dbReference type="RefSeq" id="WP_204906326.1">
    <property type="nucleotide sequence ID" value="NZ_JACJKS010000007.1"/>
</dbReference>
<keyword evidence="3" id="KW-0378">Hydrolase</keyword>
<feature type="transmembrane region" description="Helical" evidence="1">
    <location>
        <begin position="12"/>
        <end position="33"/>
    </location>
</feature>
<dbReference type="Proteomes" id="UP000705508">
    <property type="component" value="Unassembled WGS sequence"/>
</dbReference>
<gene>
    <name evidence="3" type="ORF">H6A20_06480</name>
</gene>
<organism evidence="3 4">
    <name type="scientific">Mordavella massiliensis</name>
    <dbReference type="NCBI Taxonomy" id="1871024"/>
    <lineage>
        <taxon>Bacteria</taxon>
        <taxon>Bacillati</taxon>
        <taxon>Bacillota</taxon>
        <taxon>Clostridia</taxon>
        <taxon>Eubacteriales</taxon>
        <taxon>Clostridiaceae</taxon>
        <taxon>Mordavella</taxon>
    </lineage>
</organism>
<sequence>MEKKKLRPWMAVLFVLAFGLDIFVLSGFLGAWFGVWGTLLHEIVLALLAVLLAALLRADLRSVFPFRRPRAVKTAGTLVLWLGTFLAAMAVTMLVSYFFPQEVMGASQDLQDIMVNIPVLFSLFLVALTPAVCEEMAFRGGFLSCLRGLKSKWAGILIVAAVFGMFHGSVWRFIPTAILGISLGYLLVETDNLFYSMLFHFVNNAVPVLLLGLLSLLPVEELYGSGGMEAVQTSISSHLPLASVAVYIIFSCGSPFLIYIGRYLIHRGEPGYEGGLFPADRKKTLFVLLGVSAYIFLIGLILYLGSVGPMMRYMAP</sequence>
<dbReference type="InterPro" id="IPR003675">
    <property type="entry name" value="Rce1/LyrA-like_dom"/>
</dbReference>
<evidence type="ECO:0000313" key="4">
    <source>
        <dbReference type="Proteomes" id="UP000705508"/>
    </source>
</evidence>
<keyword evidence="1" id="KW-1133">Transmembrane helix</keyword>
<feature type="transmembrane region" description="Helical" evidence="1">
    <location>
        <begin position="285"/>
        <end position="304"/>
    </location>
</feature>
<accession>A0A938XB69</accession>
<feature type="transmembrane region" description="Helical" evidence="1">
    <location>
        <begin position="153"/>
        <end position="174"/>
    </location>
</feature>
<reference evidence="3" key="2">
    <citation type="journal article" date="2021" name="Sci. Rep.">
        <title>The distribution of antibiotic resistance genes in chicken gut microbiota commensals.</title>
        <authorList>
            <person name="Juricova H."/>
            <person name="Matiasovicova J."/>
            <person name="Kubasova T."/>
            <person name="Cejkova D."/>
            <person name="Rychlik I."/>
        </authorList>
    </citation>
    <scope>NUCLEOTIDE SEQUENCE</scope>
    <source>
        <strain evidence="3">An582</strain>
    </source>
</reference>
<evidence type="ECO:0000259" key="2">
    <source>
        <dbReference type="Pfam" id="PF02517"/>
    </source>
</evidence>
<feature type="transmembrane region" description="Helical" evidence="1">
    <location>
        <begin position="39"/>
        <end position="58"/>
    </location>
</feature>
<keyword evidence="1" id="KW-0472">Membrane</keyword>
<evidence type="ECO:0000313" key="3">
    <source>
        <dbReference type="EMBL" id="MBM6948303.1"/>
    </source>
</evidence>